<dbReference type="PANTHER" id="PTHR47018">
    <property type="entry name" value="CXC DOMAIN-CONTAINING PROTEIN-RELATED"/>
    <property type="match status" value="1"/>
</dbReference>
<dbReference type="PANTHER" id="PTHR47018:SF1">
    <property type="entry name" value="TESMIN_TSO1-LIKE CXC DOMAIN-CONTAINING PROTEIN"/>
    <property type="match status" value="1"/>
</dbReference>
<dbReference type="PhylomeDB" id="A7SWY3"/>
<dbReference type="EMBL" id="DS469871">
    <property type="protein sequence ID" value="EDO31790.1"/>
    <property type="molecule type" value="Genomic_DNA"/>
</dbReference>
<dbReference type="Proteomes" id="UP000001593">
    <property type="component" value="Unassembled WGS sequence"/>
</dbReference>
<reference evidence="1 2" key="1">
    <citation type="journal article" date="2007" name="Science">
        <title>Sea anemone genome reveals ancestral eumetazoan gene repertoire and genomic organization.</title>
        <authorList>
            <person name="Putnam N.H."/>
            <person name="Srivastava M."/>
            <person name="Hellsten U."/>
            <person name="Dirks B."/>
            <person name="Chapman J."/>
            <person name="Salamov A."/>
            <person name="Terry A."/>
            <person name="Shapiro H."/>
            <person name="Lindquist E."/>
            <person name="Kapitonov V.V."/>
            <person name="Jurka J."/>
            <person name="Genikhovich G."/>
            <person name="Grigoriev I.V."/>
            <person name="Lucas S.M."/>
            <person name="Steele R.E."/>
            <person name="Finnerty J.R."/>
            <person name="Technau U."/>
            <person name="Martindale M.Q."/>
            <person name="Rokhsar D.S."/>
        </authorList>
    </citation>
    <scope>NUCLEOTIDE SEQUENCE [LARGE SCALE GENOMIC DNA]</scope>
    <source>
        <strain evidence="2">CH2 X CH6</strain>
    </source>
</reference>
<keyword evidence="2" id="KW-1185">Reference proteome</keyword>
<sequence length="378" mass="43391">MAFCSYSQFVGGVCFASQDNPGIMQCVNITNCTQDIKKHLGFIAKLRSKAASGQCRYLDLTDSGALTFDKWCDEQRSAVSQFQYWYTYLQLELLLLVFVRSVRLDDFDMYRDALYKMLPWFFALNHTHYSRWLRVHVKDMCELDMKAPDVARAFREGLFAVTKTSRRFSAIAIDQAQEQNNALVKGDGGAVSLTENTNALRRRMLSGPEMARPVNEFEAEMNPEGTEKTFSDYAQRTFIKYILAQVRHVERIDLVFDEYIANSLKATTRSHRGAAVRQRVEPVKKLPRSWKDFLRDDRNKEELFKFLGESFVTADCHPKQVISPYGTEVLSSVPREDNFSLWLHVLTKKPTLGCSFMQQIQCSVAISELFCAQSTPMS</sequence>
<dbReference type="InParanoid" id="A7SWY3"/>
<proteinExistence type="predicted"/>
<protein>
    <submittedName>
        <fullName evidence="1">Uncharacterized protein</fullName>
    </submittedName>
</protein>
<gene>
    <name evidence="1" type="ORF">NEMVEDRAFT_v1g218780</name>
</gene>
<dbReference type="HOGENOM" id="CLU_732166_0_0_1"/>
<evidence type="ECO:0000313" key="2">
    <source>
        <dbReference type="Proteomes" id="UP000001593"/>
    </source>
</evidence>
<evidence type="ECO:0000313" key="1">
    <source>
        <dbReference type="EMBL" id="EDO31790.1"/>
    </source>
</evidence>
<accession>A7SWY3</accession>
<dbReference type="AlphaFoldDB" id="A7SWY3"/>
<dbReference type="eggNOG" id="ENOG502SHTP">
    <property type="taxonomic scope" value="Eukaryota"/>
</dbReference>
<name>A7SWY3_NEMVE</name>
<organism evidence="1 2">
    <name type="scientific">Nematostella vectensis</name>
    <name type="common">Starlet sea anemone</name>
    <dbReference type="NCBI Taxonomy" id="45351"/>
    <lineage>
        <taxon>Eukaryota</taxon>
        <taxon>Metazoa</taxon>
        <taxon>Cnidaria</taxon>
        <taxon>Anthozoa</taxon>
        <taxon>Hexacorallia</taxon>
        <taxon>Actiniaria</taxon>
        <taxon>Edwardsiidae</taxon>
        <taxon>Nematostella</taxon>
    </lineage>
</organism>